<accession>A0AAE3ZP96</accession>
<protein>
    <recommendedName>
        <fullName evidence="3">Nucleotidyltransferase AbiEii toxin of type IV toxin-antitoxin system</fullName>
    </recommendedName>
</protein>
<dbReference type="Pfam" id="PF08843">
    <property type="entry name" value="AbiEii"/>
    <property type="match status" value="1"/>
</dbReference>
<evidence type="ECO:0008006" key="3">
    <source>
        <dbReference type="Google" id="ProtNLM"/>
    </source>
</evidence>
<dbReference type="EMBL" id="JAVDYC010000001">
    <property type="protein sequence ID" value="MDR7323026.1"/>
    <property type="molecule type" value="Genomic_DNA"/>
</dbReference>
<comment type="caution">
    <text evidence="1">The sequence shown here is derived from an EMBL/GenBank/DDBJ whole genome shotgun (WGS) entry which is preliminary data.</text>
</comment>
<evidence type="ECO:0000313" key="2">
    <source>
        <dbReference type="Proteomes" id="UP001183629"/>
    </source>
</evidence>
<dbReference type="RefSeq" id="WP_310414282.1">
    <property type="nucleotide sequence ID" value="NZ_JAVDYC010000001.1"/>
</dbReference>
<organism evidence="1 2">
    <name type="scientific">Catenuloplanes niger</name>
    <dbReference type="NCBI Taxonomy" id="587534"/>
    <lineage>
        <taxon>Bacteria</taxon>
        <taxon>Bacillati</taxon>
        <taxon>Actinomycetota</taxon>
        <taxon>Actinomycetes</taxon>
        <taxon>Micromonosporales</taxon>
        <taxon>Micromonosporaceae</taxon>
        <taxon>Catenuloplanes</taxon>
    </lineage>
</organism>
<dbReference type="Proteomes" id="UP001183629">
    <property type="component" value="Unassembled WGS sequence"/>
</dbReference>
<reference evidence="1 2" key="1">
    <citation type="submission" date="2023-07" db="EMBL/GenBank/DDBJ databases">
        <title>Sequencing the genomes of 1000 actinobacteria strains.</title>
        <authorList>
            <person name="Klenk H.-P."/>
        </authorList>
    </citation>
    <scope>NUCLEOTIDE SEQUENCE [LARGE SCALE GENOMIC DNA]</scope>
    <source>
        <strain evidence="1 2">DSM 44711</strain>
    </source>
</reference>
<gene>
    <name evidence="1" type="ORF">J2S44_003276</name>
</gene>
<evidence type="ECO:0000313" key="1">
    <source>
        <dbReference type="EMBL" id="MDR7323026.1"/>
    </source>
</evidence>
<keyword evidence="2" id="KW-1185">Reference proteome</keyword>
<name>A0AAE3ZP96_9ACTN</name>
<proteinExistence type="predicted"/>
<dbReference type="AlphaFoldDB" id="A0AAE3ZP96"/>
<dbReference type="InterPro" id="IPR014942">
    <property type="entry name" value="AbiEii"/>
</dbReference>
<sequence>MADARTTAHRLALDHVLHLISEAPCANRLVLRGSAAMCVWAGDRAREPGDLDWVVRPVDGVPRDERDPYPYLDDLDPVRLWPEVAHGAGRPTMWEFEDLTTGGLRAHVPPEGLSWVSGDEVRMGDWDVLHDEVLHLIERSPSAGGDVRLDPAEAAYSHLGDGDEYRYAGIAGLRIVVPWHAPGLPAGTVQLDFAYDEPLPEPPVPVLIPRPAARRRPTVIWTASRALSLAWKLTWLVTDQATLGVSAGKDLYDAALLAEPADLRLSRRLRSMLPGRRVPTPDEIRAWNVTGDASHRESLAAAVARLGHH</sequence>